<dbReference type="Gene3D" id="2.60.40.10">
    <property type="entry name" value="Immunoglobulins"/>
    <property type="match status" value="1"/>
</dbReference>
<dbReference type="InterPro" id="IPR013783">
    <property type="entry name" value="Ig-like_fold"/>
</dbReference>
<keyword evidence="1" id="KW-0812">Transmembrane</keyword>
<dbReference type="AlphaFoldDB" id="A0A2G8JYL6"/>
<dbReference type="InterPro" id="IPR035986">
    <property type="entry name" value="PKD_dom_sf"/>
</dbReference>
<evidence type="ECO:0000313" key="3">
    <source>
        <dbReference type="EMBL" id="PIK40785.1"/>
    </source>
</evidence>
<dbReference type="Proteomes" id="UP000230750">
    <property type="component" value="Unassembled WGS sequence"/>
</dbReference>
<keyword evidence="4" id="KW-1185">Reference proteome</keyword>
<proteinExistence type="predicted"/>
<dbReference type="EMBL" id="MRZV01001084">
    <property type="protein sequence ID" value="PIK40785.1"/>
    <property type="molecule type" value="Genomic_DNA"/>
</dbReference>
<dbReference type="PROSITE" id="PS50093">
    <property type="entry name" value="PKD"/>
    <property type="match status" value="1"/>
</dbReference>
<keyword evidence="1" id="KW-1133">Transmembrane helix</keyword>
<organism evidence="3 4">
    <name type="scientific">Stichopus japonicus</name>
    <name type="common">Sea cucumber</name>
    <dbReference type="NCBI Taxonomy" id="307972"/>
    <lineage>
        <taxon>Eukaryota</taxon>
        <taxon>Metazoa</taxon>
        <taxon>Echinodermata</taxon>
        <taxon>Eleutherozoa</taxon>
        <taxon>Echinozoa</taxon>
        <taxon>Holothuroidea</taxon>
        <taxon>Aspidochirotacea</taxon>
        <taxon>Aspidochirotida</taxon>
        <taxon>Stichopodidae</taxon>
        <taxon>Apostichopus</taxon>
    </lineage>
</organism>
<dbReference type="SUPFAM" id="SSF49299">
    <property type="entry name" value="PKD domain"/>
    <property type="match status" value="1"/>
</dbReference>
<accession>A0A2G8JYL6</accession>
<dbReference type="SMART" id="SM00089">
    <property type="entry name" value="PKD"/>
    <property type="match status" value="1"/>
</dbReference>
<feature type="transmembrane region" description="Helical" evidence="1">
    <location>
        <begin position="24"/>
        <end position="45"/>
    </location>
</feature>
<dbReference type="SUPFAM" id="SSF49785">
    <property type="entry name" value="Galactose-binding domain-like"/>
    <property type="match status" value="1"/>
</dbReference>
<dbReference type="InterPro" id="IPR008979">
    <property type="entry name" value="Galactose-bd-like_sf"/>
</dbReference>
<gene>
    <name evidence="3" type="ORF">BSL78_22365</name>
</gene>
<comment type="caution">
    <text evidence="3">The sequence shown here is derived from an EMBL/GenBank/DDBJ whole genome shotgun (WGS) entry which is preliminary data.</text>
</comment>
<dbReference type="CDD" id="cd00146">
    <property type="entry name" value="PKD"/>
    <property type="match status" value="1"/>
</dbReference>
<dbReference type="InterPro" id="IPR022409">
    <property type="entry name" value="PKD/Chitinase_dom"/>
</dbReference>
<evidence type="ECO:0000259" key="2">
    <source>
        <dbReference type="PROSITE" id="PS50093"/>
    </source>
</evidence>
<reference evidence="3 4" key="1">
    <citation type="journal article" date="2017" name="PLoS Biol.">
        <title>The sea cucumber genome provides insights into morphological evolution and visceral regeneration.</title>
        <authorList>
            <person name="Zhang X."/>
            <person name="Sun L."/>
            <person name="Yuan J."/>
            <person name="Sun Y."/>
            <person name="Gao Y."/>
            <person name="Zhang L."/>
            <person name="Li S."/>
            <person name="Dai H."/>
            <person name="Hamel J.F."/>
            <person name="Liu C."/>
            <person name="Yu Y."/>
            <person name="Liu S."/>
            <person name="Lin W."/>
            <person name="Guo K."/>
            <person name="Jin S."/>
            <person name="Xu P."/>
            <person name="Storey K.B."/>
            <person name="Huan P."/>
            <person name="Zhang T."/>
            <person name="Zhou Y."/>
            <person name="Zhang J."/>
            <person name="Lin C."/>
            <person name="Li X."/>
            <person name="Xing L."/>
            <person name="Huo D."/>
            <person name="Sun M."/>
            <person name="Wang L."/>
            <person name="Mercier A."/>
            <person name="Li F."/>
            <person name="Yang H."/>
            <person name="Xiang J."/>
        </authorList>
    </citation>
    <scope>NUCLEOTIDE SEQUENCE [LARGE SCALE GENOMIC DNA]</scope>
    <source>
        <strain evidence="3">Shaxun</strain>
        <tissue evidence="3">Muscle</tissue>
    </source>
</reference>
<protein>
    <recommendedName>
        <fullName evidence="2">PKD domain-containing protein</fullName>
    </recommendedName>
</protein>
<name>A0A2G8JYL6_STIJA</name>
<evidence type="ECO:0000256" key="1">
    <source>
        <dbReference type="SAM" id="Phobius"/>
    </source>
</evidence>
<dbReference type="Gene3D" id="2.60.120.260">
    <property type="entry name" value="Galactose-binding domain-like"/>
    <property type="match status" value="1"/>
</dbReference>
<feature type="domain" description="PKD" evidence="2">
    <location>
        <begin position="371"/>
        <end position="427"/>
    </location>
</feature>
<sequence>MPLIVESACQVRERYAPSSARANLAYAFILASTIFILTGSFQLTVSVLSKEDSLIATKSYVLSVALPLQLFGENLITSECPKDVVDGELLSCKATVPSGTDLRAILSFGRSLHVGTYSFADTEISYIGSSWDESTPKASGHHSQNYVKVLTTVQDTEALLIAADVETELPNTELQFVVMQTNTNEEKCKEQHSSVTRGVSCTHPGRYSFAKRACVGEPSEPDLQIPSDHTHESFSSSFPSVGSQRVYFDEPILLKKGDILGVSVIKGRIAATVNDENPDCVLSVDSTLCSNQGIEARARFMVLGSSKVMVKALTPPDVTEDITVEWHFENDLGTAQVEGTLEYLQPVENIEITGEDTPLVSEGQEYRVNFTGHADSIHWSFGDGEELKTDGCSTNVTKAWWWPGTYNLTVTVSNRISTMEFTMTIRVGLLPAIDFYVWTYEVPRGELAVLGFENGLVNKDGVFSSQRDDFMVCYVSSSITGHTSINMTSASGPNIWVPTSNLYDQYIKFYYQELSYISGIKTAGHPELEQWVEEFKLYYHIRWGIWKPLLKLDGSDLRCSVVGCIAFSSTFSPLSVFSWQGYLLCMVPLSVFGGRAGVVYVEFVFVAALRYEFRAFVQEGLFVCIDDAEFFCETELASLRLVAVGFCSAGDRPIDEEWLVVLLQLPDLL</sequence>
<dbReference type="Pfam" id="PF00801">
    <property type="entry name" value="PKD"/>
    <property type="match status" value="1"/>
</dbReference>
<evidence type="ECO:0000313" key="4">
    <source>
        <dbReference type="Proteomes" id="UP000230750"/>
    </source>
</evidence>
<dbReference type="InterPro" id="IPR000601">
    <property type="entry name" value="PKD_dom"/>
</dbReference>
<keyword evidence="1" id="KW-0472">Membrane</keyword>